<evidence type="ECO:0000256" key="3">
    <source>
        <dbReference type="ARBA" id="ARBA00022485"/>
    </source>
</evidence>
<comment type="caution">
    <text evidence="13">The sequence shown here is derived from an EMBL/GenBank/DDBJ whole genome shotgun (WGS) entry which is preliminary data.</text>
</comment>
<dbReference type="RefSeq" id="WP_342354718.1">
    <property type="nucleotide sequence ID" value="NZ_BAAAIK010000011.1"/>
</dbReference>
<dbReference type="HAMAP" id="MF_01479">
    <property type="entry name" value="WhiB"/>
    <property type="match status" value="1"/>
</dbReference>
<dbReference type="Pfam" id="PF02467">
    <property type="entry name" value="Whib"/>
    <property type="match status" value="1"/>
</dbReference>
<comment type="subcellular location">
    <subcellularLocation>
        <location evidence="1 11">Cytoplasm</location>
    </subcellularLocation>
</comment>
<feature type="binding site" evidence="11">
    <location>
        <position position="48"/>
    </location>
    <ligand>
        <name>[4Fe-4S] cluster</name>
        <dbReference type="ChEBI" id="CHEBI:49883"/>
    </ligand>
</feature>
<accession>A0A542YTJ8</accession>
<evidence type="ECO:0000256" key="7">
    <source>
        <dbReference type="ARBA" id="ARBA00023015"/>
    </source>
</evidence>
<dbReference type="InterPro" id="IPR034768">
    <property type="entry name" value="4FE4S_WBL"/>
</dbReference>
<keyword evidence="3 11" id="KW-0004">4Fe-4S</keyword>
<evidence type="ECO:0000256" key="8">
    <source>
        <dbReference type="ARBA" id="ARBA00023125"/>
    </source>
</evidence>
<dbReference type="GO" id="GO:0051539">
    <property type="term" value="F:4 iron, 4 sulfur cluster binding"/>
    <property type="evidence" value="ECO:0007669"/>
    <property type="project" value="UniProtKB-UniRule"/>
</dbReference>
<evidence type="ECO:0000313" key="13">
    <source>
        <dbReference type="EMBL" id="TQL51416.1"/>
    </source>
</evidence>
<keyword evidence="8 11" id="KW-0238">DNA-binding</keyword>
<dbReference type="GO" id="GO:0045892">
    <property type="term" value="P:negative regulation of DNA-templated transcription"/>
    <property type="evidence" value="ECO:0007669"/>
    <property type="project" value="TreeGrafter"/>
</dbReference>
<dbReference type="GO" id="GO:0045454">
    <property type="term" value="P:cell redox homeostasis"/>
    <property type="evidence" value="ECO:0007669"/>
    <property type="project" value="TreeGrafter"/>
</dbReference>
<keyword evidence="10 11" id="KW-0804">Transcription</keyword>
<feature type="binding site" evidence="11">
    <location>
        <position position="45"/>
    </location>
    <ligand>
        <name>[4Fe-4S] cluster</name>
        <dbReference type="ChEBI" id="CHEBI:49883"/>
    </ligand>
</feature>
<proteinExistence type="inferred from homology"/>
<keyword evidence="6 11" id="KW-0411">Iron-sulfur</keyword>
<gene>
    <name evidence="11" type="primary">whiB</name>
    <name evidence="13" type="ORF">FB467_2562</name>
</gene>
<dbReference type="PROSITE" id="PS51674">
    <property type="entry name" value="4FE4S_WBL"/>
    <property type="match status" value="1"/>
</dbReference>
<keyword evidence="5 11" id="KW-0408">Iron</keyword>
<keyword evidence="7 11" id="KW-0805">Transcription regulation</keyword>
<evidence type="ECO:0000256" key="9">
    <source>
        <dbReference type="ARBA" id="ARBA00023157"/>
    </source>
</evidence>
<evidence type="ECO:0000256" key="1">
    <source>
        <dbReference type="ARBA" id="ARBA00004496"/>
    </source>
</evidence>
<comment type="cofactor">
    <cofactor evidence="11">
        <name>[4Fe-4S] cluster</name>
        <dbReference type="ChEBI" id="CHEBI:49883"/>
    </cofactor>
    <text evidence="11">Binds 1 [4Fe-4S] cluster per subunit. Following nitrosylation of the [4Fe-4S] cluster binds 1 [4Fe-8(NO)] cluster per subunit.</text>
</comment>
<comment type="function">
    <text evidence="11">Acts as a transcriptional regulator. Probably redox-responsive. The apo- but not holo-form probably binds DNA.</text>
</comment>
<evidence type="ECO:0000313" key="14">
    <source>
        <dbReference type="Proteomes" id="UP000319516"/>
    </source>
</evidence>
<dbReference type="AlphaFoldDB" id="A0A542YTJ8"/>
<comment type="PTM">
    <text evidence="11">The Fe-S cluster can be nitrosylated by nitric oxide (NO).</text>
</comment>
<feature type="binding site" evidence="11">
    <location>
        <position position="23"/>
    </location>
    <ligand>
        <name>[4Fe-4S] cluster</name>
        <dbReference type="ChEBI" id="CHEBI:49883"/>
    </ligand>
</feature>
<dbReference type="PANTHER" id="PTHR38839">
    <property type="entry name" value="TRANSCRIPTIONAL REGULATOR WHID-RELATED"/>
    <property type="match status" value="1"/>
</dbReference>
<evidence type="ECO:0000256" key="10">
    <source>
        <dbReference type="ARBA" id="ARBA00023163"/>
    </source>
</evidence>
<dbReference type="Proteomes" id="UP000319516">
    <property type="component" value="Unassembled WGS sequence"/>
</dbReference>
<dbReference type="GO" id="GO:0047134">
    <property type="term" value="F:protein-disulfide reductase [NAD(P)H] activity"/>
    <property type="evidence" value="ECO:0007669"/>
    <property type="project" value="TreeGrafter"/>
</dbReference>
<comment type="PTM">
    <text evidence="11">Upon Fe-S cluster removal intramolecular disulfide bonds are formed.</text>
</comment>
<dbReference type="GO" id="GO:0046872">
    <property type="term" value="F:metal ion binding"/>
    <property type="evidence" value="ECO:0007669"/>
    <property type="project" value="UniProtKB-KW"/>
</dbReference>
<evidence type="ECO:0000256" key="5">
    <source>
        <dbReference type="ARBA" id="ARBA00023004"/>
    </source>
</evidence>
<sequence length="95" mass="10438">MSITNPDTNALAYAARGARDLACRIEPDLFFGQTPQDVERAKALCTGCPLQELCLQTAIETAEPWGVWGGQLIERGRIVPFKRGRGRPRKNPEAA</sequence>
<comment type="similarity">
    <text evidence="2 11">Belongs to the WhiB family.</text>
</comment>
<dbReference type="InterPro" id="IPR003482">
    <property type="entry name" value="Whib"/>
</dbReference>
<dbReference type="GO" id="GO:0005737">
    <property type="term" value="C:cytoplasm"/>
    <property type="evidence" value="ECO:0007669"/>
    <property type="project" value="UniProtKB-SubCell"/>
</dbReference>
<keyword evidence="9 11" id="KW-1015">Disulfide bond</keyword>
<evidence type="ECO:0000256" key="4">
    <source>
        <dbReference type="ARBA" id="ARBA00022723"/>
    </source>
</evidence>
<dbReference type="EMBL" id="VFOP01000001">
    <property type="protein sequence ID" value="TQL51416.1"/>
    <property type="molecule type" value="Genomic_DNA"/>
</dbReference>
<keyword evidence="4 11" id="KW-0479">Metal-binding</keyword>
<dbReference type="GO" id="GO:0035731">
    <property type="term" value="F:dinitrosyl-iron complex binding"/>
    <property type="evidence" value="ECO:0007669"/>
    <property type="project" value="UniProtKB-UniRule"/>
</dbReference>
<feature type="domain" description="4Fe-4S Wbl-type" evidence="12">
    <location>
        <begin position="22"/>
        <end position="78"/>
    </location>
</feature>
<feature type="binding site" evidence="11">
    <location>
        <position position="54"/>
    </location>
    <ligand>
        <name>[4Fe-4S] cluster</name>
        <dbReference type="ChEBI" id="CHEBI:49883"/>
    </ligand>
</feature>
<protein>
    <recommendedName>
        <fullName evidence="11">Transcriptional regulator WhiB</fullName>
    </recommendedName>
</protein>
<keyword evidence="14" id="KW-1185">Reference proteome</keyword>
<evidence type="ECO:0000256" key="11">
    <source>
        <dbReference type="HAMAP-Rule" id="MF_01479"/>
    </source>
</evidence>
<evidence type="ECO:0000259" key="12">
    <source>
        <dbReference type="PROSITE" id="PS51674"/>
    </source>
</evidence>
<evidence type="ECO:0000256" key="2">
    <source>
        <dbReference type="ARBA" id="ARBA00006597"/>
    </source>
</evidence>
<keyword evidence="11" id="KW-0963">Cytoplasm</keyword>
<name>A0A542YTJ8_9MICO</name>
<dbReference type="GO" id="GO:0003677">
    <property type="term" value="F:DNA binding"/>
    <property type="evidence" value="ECO:0007669"/>
    <property type="project" value="UniProtKB-UniRule"/>
</dbReference>
<evidence type="ECO:0000256" key="6">
    <source>
        <dbReference type="ARBA" id="ARBA00023014"/>
    </source>
</evidence>
<reference evidence="13 14" key="1">
    <citation type="submission" date="2019-06" db="EMBL/GenBank/DDBJ databases">
        <title>Sequencing the genomes of 1000 actinobacteria strains.</title>
        <authorList>
            <person name="Klenk H.-P."/>
        </authorList>
    </citation>
    <scope>NUCLEOTIDE SEQUENCE [LARGE SCALE GENOMIC DNA]</scope>
    <source>
        <strain evidence="13 14">DSM 12335</strain>
    </source>
</reference>
<organism evidence="13 14">
    <name type="scientific">Ornithinicoccus hortensis</name>
    <dbReference type="NCBI Taxonomy" id="82346"/>
    <lineage>
        <taxon>Bacteria</taxon>
        <taxon>Bacillati</taxon>
        <taxon>Actinomycetota</taxon>
        <taxon>Actinomycetes</taxon>
        <taxon>Micrococcales</taxon>
        <taxon>Intrasporangiaceae</taxon>
        <taxon>Ornithinicoccus</taxon>
    </lineage>
</organism>
<dbReference type="PANTHER" id="PTHR38839:SF2">
    <property type="entry name" value="TRANSCRIPTIONAL REGULATOR WHIB7-RELATED"/>
    <property type="match status" value="1"/>
</dbReference>